<sequence length="558" mass="64310">MNTRLFQNHYVRKEIPLDPVWDFHTLNSEEEKQEKFNMLVPGCWESNPRLSSYKGKAVYSKKVTFGGNARLVFKGVSHTAYIYLDKKQVGYHYNAYTEFSVLLEDIPYGEHLLEVKVDNSFHEESALHVSNDYYSYGGITRPVVMEEIGQMFIENVHFIPYQENGKWYASISAAVRNLSSEQKNVTVNINIGDEEVSFSEKLLQPNAKTQLKGTFEFPFAIPYTLENPNLYMMHAMLLENDKVVDDIIDRVGFREIKVDGKDILFNDEKVIIKGVNRHEDYAEFGCAIPIEAMYRDIEIIKSLGANCIRTSHYPNDERFLDLCDENGILVWEESHARGLSEKQMRHKNFEKQSLDCIKEMIENHINHPSIYVWGILNECVSNTEFGRSCYAKQFELIKSLDPSRPVSFASLEAHIGSDLCLDLVDIVSFNIYPGWYHDTPVKDSLNTLKKFVNSTGGAGKPLLISEIGAGAIYGHRSNNQEKWTEEYQAYALEEQVSSILSDDDLSGVIIWQYADCRVDKGWFHGRPKSRNNKGLVDIYRREKLAYHKVKELFHSYQK</sequence>
<feature type="domain" description="Glycoside hydrolase family 2 immunoglobulin-like beta-sandwich" evidence="6">
    <location>
        <begin position="152"/>
        <end position="254"/>
    </location>
</feature>
<evidence type="ECO:0000256" key="1">
    <source>
        <dbReference type="ARBA" id="ARBA00007401"/>
    </source>
</evidence>
<dbReference type="EC" id="3.2.1.31" evidence="2"/>
<dbReference type="EMBL" id="JAUSTZ010000001">
    <property type="protein sequence ID" value="MDQ0224457.1"/>
    <property type="molecule type" value="Genomic_DNA"/>
</dbReference>
<dbReference type="Pfam" id="PF00703">
    <property type="entry name" value="Glyco_hydro_2"/>
    <property type="match status" value="1"/>
</dbReference>
<dbReference type="InterPro" id="IPR006102">
    <property type="entry name" value="Ig-like_GH2"/>
</dbReference>
<dbReference type="Gene3D" id="2.60.120.260">
    <property type="entry name" value="Galactose-binding domain-like"/>
    <property type="match status" value="1"/>
</dbReference>
<dbReference type="InterPro" id="IPR036156">
    <property type="entry name" value="Beta-gal/glucu_dom_sf"/>
</dbReference>
<evidence type="ECO:0000256" key="4">
    <source>
        <dbReference type="ARBA" id="ARBA00022801"/>
    </source>
</evidence>
<comment type="similarity">
    <text evidence="1">Belongs to the glycosyl hydrolase 2 family.</text>
</comment>
<dbReference type="PRINTS" id="PR00132">
    <property type="entry name" value="GLHYDRLASE2"/>
</dbReference>
<dbReference type="PANTHER" id="PTHR10066">
    <property type="entry name" value="BETA-GLUCURONIDASE"/>
    <property type="match status" value="1"/>
</dbReference>
<keyword evidence="9" id="KW-1185">Reference proteome</keyword>
<keyword evidence="4 8" id="KW-0378">Hydrolase</keyword>
<evidence type="ECO:0000256" key="3">
    <source>
        <dbReference type="ARBA" id="ARBA00016205"/>
    </source>
</evidence>
<protein>
    <recommendedName>
        <fullName evidence="3">Beta-glucuronidase</fullName>
        <ecNumber evidence="2">3.2.1.31</ecNumber>
    </recommendedName>
</protein>
<dbReference type="Gene3D" id="3.20.20.80">
    <property type="entry name" value="Glycosidases"/>
    <property type="match status" value="1"/>
</dbReference>
<dbReference type="InterPro" id="IPR013783">
    <property type="entry name" value="Ig-like_fold"/>
</dbReference>
<reference evidence="8 9" key="1">
    <citation type="submission" date="2023-07" db="EMBL/GenBank/DDBJ databases">
        <title>Genomic Encyclopedia of Type Strains, Phase IV (KMG-IV): sequencing the most valuable type-strain genomes for metagenomic binning, comparative biology and taxonomic classification.</title>
        <authorList>
            <person name="Goeker M."/>
        </authorList>
    </citation>
    <scope>NUCLEOTIDE SEQUENCE [LARGE SCALE GENOMIC DNA]</scope>
    <source>
        <strain evidence="8 9">DSM 17723</strain>
    </source>
</reference>
<evidence type="ECO:0000313" key="8">
    <source>
        <dbReference type="EMBL" id="MDQ0224457.1"/>
    </source>
</evidence>
<dbReference type="InterPro" id="IPR008979">
    <property type="entry name" value="Galactose-bd-like_sf"/>
</dbReference>
<dbReference type="SUPFAM" id="SSF51445">
    <property type="entry name" value="(Trans)glycosidases"/>
    <property type="match status" value="1"/>
</dbReference>
<dbReference type="SUPFAM" id="SSF49303">
    <property type="entry name" value="beta-Galactosidase/glucuronidase domain"/>
    <property type="match status" value="1"/>
</dbReference>
<evidence type="ECO:0000259" key="6">
    <source>
        <dbReference type="Pfam" id="PF00703"/>
    </source>
</evidence>
<feature type="domain" description="Glycoside hydrolase family 2 catalytic" evidence="7">
    <location>
        <begin position="256"/>
        <end position="517"/>
    </location>
</feature>
<dbReference type="InterPro" id="IPR006103">
    <property type="entry name" value="Glyco_hydro_2_cat"/>
</dbReference>
<dbReference type="InterPro" id="IPR023230">
    <property type="entry name" value="Glyco_hydro_2_CS"/>
</dbReference>
<dbReference type="SUPFAM" id="SSF49785">
    <property type="entry name" value="Galactose-binding domain-like"/>
    <property type="match status" value="1"/>
</dbReference>
<name>A0ABT9YWU0_9BACI</name>
<gene>
    <name evidence="8" type="ORF">J2S02_000779</name>
</gene>
<dbReference type="InterPro" id="IPR006101">
    <property type="entry name" value="Glyco_hydro_2"/>
</dbReference>
<proteinExistence type="inferred from homology"/>
<dbReference type="RefSeq" id="WP_174880504.1">
    <property type="nucleotide sequence ID" value="NZ_CADEPK010000199.1"/>
</dbReference>
<dbReference type="GO" id="GO:0004566">
    <property type="term" value="F:beta-glucuronidase activity"/>
    <property type="evidence" value="ECO:0007669"/>
    <property type="project" value="UniProtKB-EC"/>
</dbReference>
<dbReference type="PROSITE" id="PS00719">
    <property type="entry name" value="GLYCOSYL_HYDROL_F2_1"/>
    <property type="match status" value="1"/>
</dbReference>
<organism evidence="8 9">
    <name type="scientific">Metabacillus niabensis</name>
    <dbReference type="NCBI Taxonomy" id="324854"/>
    <lineage>
        <taxon>Bacteria</taxon>
        <taxon>Bacillati</taxon>
        <taxon>Bacillota</taxon>
        <taxon>Bacilli</taxon>
        <taxon>Bacillales</taxon>
        <taxon>Bacillaceae</taxon>
        <taxon>Metabacillus</taxon>
    </lineage>
</organism>
<dbReference type="Proteomes" id="UP001232245">
    <property type="component" value="Unassembled WGS sequence"/>
</dbReference>
<dbReference type="InterPro" id="IPR017853">
    <property type="entry name" value="GH"/>
</dbReference>
<evidence type="ECO:0000256" key="2">
    <source>
        <dbReference type="ARBA" id="ARBA00012761"/>
    </source>
</evidence>
<evidence type="ECO:0000313" key="9">
    <source>
        <dbReference type="Proteomes" id="UP001232245"/>
    </source>
</evidence>
<evidence type="ECO:0000259" key="7">
    <source>
        <dbReference type="Pfam" id="PF02836"/>
    </source>
</evidence>
<accession>A0ABT9YWU0</accession>
<keyword evidence="5 8" id="KW-0326">Glycosidase</keyword>
<dbReference type="PANTHER" id="PTHR10066:SF67">
    <property type="entry name" value="BETA-GLUCURONIDASE"/>
    <property type="match status" value="1"/>
</dbReference>
<comment type="caution">
    <text evidence="8">The sequence shown here is derived from an EMBL/GenBank/DDBJ whole genome shotgun (WGS) entry which is preliminary data.</text>
</comment>
<dbReference type="Pfam" id="PF02836">
    <property type="entry name" value="Glyco_hydro_2_C"/>
    <property type="match status" value="1"/>
</dbReference>
<evidence type="ECO:0000256" key="5">
    <source>
        <dbReference type="ARBA" id="ARBA00023295"/>
    </source>
</evidence>
<dbReference type="Gene3D" id="2.60.40.10">
    <property type="entry name" value="Immunoglobulins"/>
    <property type="match status" value="1"/>
</dbReference>